<evidence type="ECO:0000256" key="1">
    <source>
        <dbReference type="SAM" id="Phobius"/>
    </source>
</evidence>
<dbReference type="EMBL" id="JACGCM010001219">
    <property type="protein sequence ID" value="KAF6158662.1"/>
    <property type="molecule type" value="Genomic_DNA"/>
</dbReference>
<dbReference type="PANTHER" id="PTHR37222">
    <property type="entry name" value="OS02G0718000 PROTEIN"/>
    <property type="match status" value="1"/>
</dbReference>
<proteinExistence type="predicted"/>
<name>A0A7J7MV37_9MAGN</name>
<keyword evidence="1" id="KW-0472">Membrane</keyword>
<feature type="transmembrane region" description="Helical" evidence="1">
    <location>
        <begin position="68"/>
        <end position="88"/>
    </location>
</feature>
<dbReference type="PANTHER" id="PTHR37222:SF1">
    <property type="entry name" value="OS02G0718000 PROTEIN"/>
    <property type="match status" value="1"/>
</dbReference>
<keyword evidence="1" id="KW-1133">Transmembrane helix</keyword>
<sequence length="145" mass="16380">MRHQEIVGPTVERDVSALANETRDVLETLMKNVYNVSKVIALLGLVQLGCGAWISYAMHSYPFSEVSIQSFGAFAFPFSLAFLLRRMLKPMGFFRRMEEQGRLQILTLTLQVVKNMNLFFIRLRGISISCALAMLVGLVFSVLSR</sequence>
<reference evidence="2 3" key="1">
    <citation type="journal article" date="2020" name="IScience">
        <title>Genome Sequencing of the Endangered Kingdonia uniflora (Circaeasteraceae, Ranunculales) Reveals Potential Mechanisms of Evolutionary Specialization.</title>
        <authorList>
            <person name="Sun Y."/>
            <person name="Deng T."/>
            <person name="Zhang A."/>
            <person name="Moore M.J."/>
            <person name="Landis J.B."/>
            <person name="Lin N."/>
            <person name="Zhang H."/>
            <person name="Zhang X."/>
            <person name="Huang J."/>
            <person name="Zhang X."/>
            <person name="Sun H."/>
            <person name="Wang H."/>
        </authorList>
    </citation>
    <scope>NUCLEOTIDE SEQUENCE [LARGE SCALE GENOMIC DNA]</scope>
    <source>
        <strain evidence="2">TB1705</strain>
        <tissue evidence="2">Leaf</tissue>
    </source>
</reference>
<dbReference type="AlphaFoldDB" id="A0A7J7MV37"/>
<protein>
    <submittedName>
        <fullName evidence="2">Uncharacterized protein</fullName>
    </submittedName>
</protein>
<keyword evidence="1" id="KW-0812">Transmembrane</keyword>
<feature type="transmembrane region" description="Helical" evidence="1">
    <location>
        <begin position="39"/>
        <end position="56"/>
    </location>
</feature>
<keyword evidence="3" id="KW-1185">Reference proteome</keyword>
<accession>A0A7J7MV37</accession>
<evidence type="ECO:0000313" key="3">
    <source>
        <dbReference type="Proteomes" id="UP000541444"/>
    </source>
</evidence>
<feature type="transmembrane region" description="Helical" evidence="1">
    <location>
        <begin position="123"/>
        <end position="143"/>
    </location>
</feature>
<dbReference type="OrthoDB" id="1908269at2759"/>
<organism evidence="2 3">
    <name type="scientific">Kingdonia uniflora</name>
    <dbReference type="NCBI Taxonomy" id="39325"/>
    <lineage>
        <taxon>Eukaryota</taxon>
        <taxon>Viridiplantae</taxon>
        <taxon>Streptophyta</taxon>
        <taxon>Embryophyta</taxon>
        <taxon>Tracheophyta</taxon>
        <taxon>Spermatophyta</taxon>
        <taxon>Magnoliopsida</taxon>
        <taxon>Ranunculales</taxon>
        <taxon>Circaeasteraceae</taxon>
        <taxon>Kingdonia</taxon>
    </lineage>
</organism>
<dbReference type="Proteomes" id="UP000541444">
    <property type="component" value="Unassembled WGS sequence"/>
</dbReference>
<gene>
    <name evidence="2" type="ORF">GIB67_040176</name>
</gene>
<comment type="caution">
    <text evidence="2">The sequence shown here is derived from an EMBL/GenBank/DDBJ whole genome shotgun (WGS) entry which is preliminary data.</text>
</comment>
<evidence type="ECO:0000313" key="2">
    <source>
        <dbReference type="EMBL" id="KAF6158662.1"/>
    </source>
</evidence>